<comment type="similarity">
    <text evidence="15">Belongs to the THEM4/THEM5 thioesterase family.</text>
</comment>
<evidence type="ECO:0000256" key="20">
    <source>
        <dbReference type="ARBA" id="ARBA00047734"/>
    </source>
</evidence>
<dbReference type="GO" id="GO:0016787">
    <property type="term" value="F:hydrolase activity"/>
    <property type="evidence" value="ECO:0007669"/>
    <property type="project" value="UniProtKB-KW"/>
</dbReference>
<evidence type="ECO:0000256" key="21">
    <source>
        <dbReference type="ARBA" id="ARBA00047969"/>
    </source>
</evidence>
<evidence type="ECO:0000256" key="15">
    <source>
        <dbReference type="ARBA" id="ARBA00038456"/>
    </source>
</evidence>
<organism evidence="25 26">
    <name type="scientific">Nocardioides kribbensis</name>
    <dbReference type="NCBI Taxonomy" id="305517"/>
    <lineage>
        <taxon>Bacteria</taxon>
        <taxon>Bacillati</taxon>
        <taxon>Actinomycetota</taxon>
        <taxon>Actinomycetes</taxon>
        <taxon>Propionibacteriales</taxon>
        <taxon>Nocardioidaceae</taxon>
        <taxon>Nocardioides</taxon>
    </lineage>
</organism>
<keyword evidence="4" id="KW-1003">Cell membrane</keyword>
<evidence type="ECO:0000256" key="1">
    <source>
        <dbReference type="ARBA" id="ARBA00004170"/>
    </source>
</evidence>
<evidence type="ECO:0000256" key="23">
    <source>
        <dbReference type="ARBA" id="ARBA00048180"/>
    </source>
</evidence>
<comment type="caution">
    <text evidence="25">The sequence shown here is derived from an EMBL/GenBank/DDBJ whole genome shotgun (WGS) entry which is preliminary data.</text>
</comment>
<dbReference type="EMBL" id="JBEGDP010000038">
    <property type="protein sequence ID" value="MEQ7849379.1"/>
    <property type="molecule type" value="Genomic_DNA"/>
</dbReference>
<evidence type="ECO:0000256" key="6">
    <source>
        <dbReference type="ARBA" id="ARBA00022703"/>
    </source>
</evidence>
<keyword evidence="12" id="KW-0966">Cell projection</keyword>
<dbReference type="Pfam" id="PF03061">
    <property type="entry name" value="4HBT"/>
    <property type="match status" value="1"/>
</dbReference>
<evidence type="ECO:0000256" key="4">
    <source>
        <dbReference type="ARBA" id="ARBA00022475"/>
    </source>
</evidence>
<dbReference type="InterPro" id="IPR006683">
    <property type="entry name" value="Thioestr_dom"/>
</dbReference>
<comment type="catalytic activity">
    <reaction evidence="14">
        <text>(9Z)-octadecenoyl-CoA + H2O = (9Z)-octadecenoate + CoA + H(+)</text>
        <dbReference type="Rhea" id="RHEA:40139"/>
        <dbReference type="ChEBI" id="CHEBI:15377"/>
        <dbReference type="ChEBI" id="CHEBI:15378"/>
        <dbReference type="ChEBI" id="CHEBI:30823"/>
        <dbReference type="ChEBI" id="CHEBI:57287"/>
        <dbReference type="ChEBI" id="CHEBI:57387"/>
    </reaction>
    <physiologicalReaction direction="left-to-right" evidence="14">
        <dbReference type="Rhea" id="RHEA:40140"/>
    </physiologicalReaction>
</comment>
<keyword evidence="9" id="KW-0809">Transit peptide</keyword>
<evidence type="ECO:0000256" key="7">
    <source>
        <dbReference type="ARBA" id="ARBA00022801"/>
    </source>
</evidence>
<evidence type="ECO:0000313" key="25">
    <source>
        <dbReference type="EMBL" id="MEQ7849379.1"/>
    </source>
</evidence>
<keyword evidence="26" id="KW-1185">Reference proteome</keyword>
<dbReference type="InterPro" id="IPR029069">
    <property type="entry name" value="HotDog_dom_sf"/>
</dbReference>
<evidence type="ECO:0000256" key="2">
    <source>
        <dbReference type="ARBA" id="ARBA00004496"/>
    </source>
</evidence>
<keyword evidence="10" id="KW-0443">Lipid metabolism</keyword>
<comment type="catalytic activity">
    <reaction evidence="13">
        <text>(5Z,8Z,11Z,14Z)-eicosatetraenoyl-CoA + H2O = (5Z,8Z,11Z,14Z)-eicosatetraenoate + CoA + H(+)</text>
        <dbReference type="Rhea" id="RHEA:40151"/>
        <dbReference type="ChEBI" id="CHEBI:15377"/>
        <dbReference type="ChEBI" id="CHEBI:15378"/>
        <dbReference type="ChEBI" id="CHEBI:32395"/>
        <dbReference type="ChEBI" id="CHEBI:57287"/>
        <dbReference type="ChEBI" id="CHEBI:57368"/>
    </reaction>
    <physiologicalReaction direction="left-to-right" evidence="13">
        <dbReference type="Rhea" id="RHEA:40152"/>
    </physiologicalReaction>
</comment>
<feature type="domain" description="Thioesterase" evidence="24">
    <location>
        <begin position="68"/>
        <end position="141"/>
    </location>
</feature>
<keyword evidence="8" id="KW-0276">Fatty acid metabolism</keyword>
<comment type="catalytic activity">
    <reaction evidence="20">
        <text>hexadecanoyl-CoA + H2O = hexadecanoate + CoA + H(+)</text>
        <dbReference type="Rhea" id="RHEA:16645"/>
        <dbReference type="ChEBI" id="CHEBI:7896"/>
        <dbReference type="ChEBI" id="CHEBI:15377"/>
        <dbReference type="ChEBI" id="CHEBI:15378"/>
        <dbReference type="ChEBI" id="CHEBI:57287"/>
        <dbReference type="ChEBI" id="CHEBI:57379"/>
        <dbReference type="EC" id="3.1.2.2"/>
    </reaction>
    <physiologicalReaction direction="left-to-right" evidence="20">
        <dbReference type="Rhea" id="RHEA:16646"/>
    </physiologicalReaction>
</comment>
<evidence type="ECO:0000256" key="5">
    <source>
        <dbReference type="ARBA" id="ARBA00022490"/>
    </source>
</evidence>
<evidence type="ECO:0000256" key="12">
    <source>
        <dbReference type="ARBA" id="ARBA00023273"/>
    </source>
</evidence>
<evidence type="ECO:0000256" key="3">
    <source>
        <dbReference type="ARBA" id="ARBA00004632"/>
    </source>
</evidence>
<dbReference type="PANTHER" id="PTHR12418:SF19">
    <property type="entry name" value="ACYL-COENZYME A THIOESTERASE THEM4"/>
    <property type="match status" value="1"/>
</dbReference>
<comment type="catalytic activity">
    <reaction evidence="22">
        <text>dodecanoyl-CoA + H2O = dodecanoate + CoA + H(+)</text>
        <dbReference type="Rhea" id="RHEA:30135"/>
        <dbReference type="ChEBI" id="CHEBI:15377"/>
        <dbReference type="ChEBI" id="CHEBI:15378"/>
        <dbReference type="ChEBI" id="CHEBI:18262"/>
        <dbReference type="ChEBI" id="CHEBI:57287"/>
        <dbReference type="ChEBI" id="CHEBI:57375"/>
    </reaction>
    <physiologicalReaction direction="left-to-right" evidence="22">
        <dbReference type="Rhea" id="RHEA:30136"/>
    </physiologicalReaction>
</comment>
<keyword evidence="5" id="KW-0963">Cytoplasm</keyword>
<dbReference type="RefSeq" id="WP_010833466.1">
    <property type="nucleotide sequence ID" value="NZ_JBEGDP010000038.1"/>
</dbReference>
<evidence type="ECO:0000256" key="16">
    <source>
        <dbReference type="ARBA" id="ARBA00038848"/>
    </source>
</evidence>
<evidence type="ECO:0000256" key="11">
    <source>
        <dbReference type="ARBA" id="ARBA00023136"/>
    </source>
</evidence>
<comment type="catalytic activity">
    <reaction evidence="23">
        <text>tetradecanoyl-CoA + H2O = tetradecanoate + CoA + H(+)</text>
        <dbReference type="Rhea" id="RHEA:40119"/>
        <dbReference type="ChEBI" id="CHEBI:15377"/>
        <dbReference type="ChEBI" id="CHEBI:15378"/>
        <dbReference type="ChEBI" id="CHEBI:30807"/>
        <dbReference type="ChEBI" id="CHEBI:57287"/>
        <dbReference type="ChEBI" id="CHEBI:57385"/>
    </reaction>
    <physiologicalReaction direction="left-to-right" evidence="23">
        <dbReference type="Rhea" id="RHEA:40120"/>
    </physiologicalReaction>
</comment>
<reference evidence="25 26" key="1">
    <citation type="submission" date="2024-02" db="EMBL/GenBank/DDBJ databases">
        <title>Full genome sequence of Nocardioides kribbensis.</title>
        <authorList>
            <person name="Poletto B.L."/>
            <person name="Silva G."/>
            <person name="Galante D."/>
            <person name="Campos K.R."/>
            <person name="Santos M.B.N."/>
            <person name="Sacchi C.T."/>
        </authorList>
    </citation>
    <scope>NUCLEOTIDE SEQUENCE [LARGE SCALE GENOMIC DNA]</scope>
    <source>
        <strain evidence="25 26">O4R</strain>
    </source>
</reference>
<evidence type="ECO:0000256" key="9">
    <source>
        <dbReference type="ARBA" id="ARBA00022946"/>
    </source>
</evidence>
<protein>
    <recommendedName>
        <fullName evidence="17">Acyl-coenzyme A thioesterase THEM4</fullName>
        <ecNumber evidence="16">3.1.2.2</ecNumber>
    </recommendedName>
    <alternativeName>
        <fullName evidence="18">Thioesterase superfamily member 4</fullName>
    </alternativeName>
</protein>
<dbReference type="CDD" id="cd03443">
    <property type="entry name" value="PaaI_thioesterase"/>
    <property type="match status" value="1"/>
</dbReference>
<evidence type="ECO:0000256" key="10">
    <source>
        <dbReference type="ARBA" id="ARBA00023098"/>
    </source>
</evidence>
<comment type="catalytic activity">
    <reaction evidence="21">
        <text>decanoyl-CoA + H2O = decanoate + CoA + H(+)</text>
        <dbReference type="Rhea" id="RHEA:40059"/>
        <dbReference type="ChEBI" id="CHEBI:15377"/>
        <dbReference type="ChEBI" id="CHEBI:15378"/>
        <dbReference type="ChEBI" id="CHEBI:27689"/>
        <dbReference type="ChEBI" id="CHEBI:57287"/>
        <dbReference type="ChEBI" id="CHEBI:61430"/>
    </reaction>
    <physiologicalReaction direction="left-to-right" evidence="21">
        <dbReference type="Rhea" id="RHEA:40060"/>
    </physiologicalReaction>
</comment>
<dbReference type="SUPFAM" id="SSF54637">
    <property type="entry name" value="Thioesterase/thiol ester dehydrase-isomerase"/>
    <property type="match status" value="1"/>
</dbReference>
<evidence type="ECO:0000256" key="22">
    <source>
        <dbReference type="ARBA" id="ARBA00048074"/>
    </source>
</evidence>
<sequence>MTSVDEILATWLDKFKPHEDGAHLPPHHDHCLACGPDNPHGHHLVVHRRGEEVHAVHAFDQRHVGAPGIAHGGAVATVLDDLFGFLLYLTGPPAVTRQLEVRYDSPVLLGVAYELVARIVGAEGRKLFVEAEMSDTSGGSVAFASALFLRVDGAHFRQGASNSPPLVAPVESGQADP</sequence>
<gene>
    <name evidence="25" type="ORF">V6R90_19040</name>
</gene>
<keyword evidence="11" id="KW-0472">Membrane</keyword>
<keyword evidence="6" id="KW-0053">Apoptosis</keyword>
<evidence type="ECO:0000256" key="18">
    <source>
        <dbReference type="ARBA" id="ARBA00043210"/>
    </source>
</evidence>
<evidence type="ECO:0000313" key="26">
    <source>
        <dbReference type="Proteomes" id="UP001482520"/>
    </source>
</evidence>
<dbReference type="EC" id="3.1.2.2" evidence="16"/>
<evidence type="ECO:0000256" key="19">
    <source>
        <dbReference type="ARBA" id="ARBA00047588"/>
    </source>
</evidence>
<dbReference type="Gene3D" id="3.10.129.10">
    <property type="entry name" value="Hotdog Thioesterase"/>
    <property type="match status" value="1"/>
</dbReference>
<evidence type="ECO:0000256" key="13">
    <source>
        <dbReference type="ARBA" id="ARBA00035852"/>
    </source>
</evidence>
<comment type="catalytic activity">
    <reaction evidence="19">
        <text>octanoyl-CoA + H2O = octanoate + CoA + H(+)</text>
        <dbReference type="Rhea" id="RHEA:30143"/>
        <dbReference type="ChEBI" id="CHEBI:15377"/>
        <dbReference type="ChEBI" id="CHEBI:15378"/>
        <dbReference type="ChEBI" id="CHEBI:25646"/>
        <dbReference type="ChEBI" id="CHEBI:57287"/>
        <dbReference type="ChEBI" id="CHEBI:57386"/>
    </reaction>
    <physiologicalReaction direction="left-to-right" evidence="19">
        <dbReference type="Rhea" id="RHEA:30144"/>
    </physiologicalReaction>
</comment>
<accession>A0ABV1P3Q0</accession>
<evidence type="ECO:0000259" key="24">
    <source>
        <dbReference type="Pfam" id="PF03061"/>
    </source>
</evidence>
<dbReference type="InterPro" id="IPR052365">
    <property type="entry name" value="THEM4/THEM5_acyl-CoA_thioest"/>
</dbReference>
<comment type="subcellular location">
    <subcellularLocation>
        <location evidence="3">Cell projection</location>
        <location evidence="3">Ruffle membrane</location>
    </subcellularLocation>
    <subcellularLocation>
        <location evidence="2">Cytoplasm</location>
    </subcellularLocation>
    <subcellularLocation>
        <location evidence="1">Membrane</location>
        <topology evidence="1">Peripheral membrane protein</topology>
    </subcellularLocation>
</comment>
<evidence type="ECO:0000256" key="8">
    <source>
        <dbReference type="ARBA" id="ARBA00022832"/>
    </source>
</evidence>
<evidence type="ECO:0000256" key="17">
    <source>
        <dbReference type="ARBA" id="ARBA00040123"/>
    </source>
</evidence>
<dbReference type="Proteomes" id="UP001482520">
    <property type="component" value="Unassembled WGS sequence"/>
</dbReference>
<proteinExistence type="inferred from homology"/>
<dbReference type="PANTHER" id="PTHR12418">
    <property type="entry name" value="ACYL-COENZYME A THIOESTERASE THEM4"/>
    <property type="match status" value="1"/>
</dbReference>
<name>A0ABV1P3Q0_9ACTN</name>
<keyword evidence="7 25" id="KW-0378">Hydrolase</keyword>
<evidence type="ECO:0000256" key="14">
    <source>
        <dbReference type="ARBA" id="ARBA00037002"/>
    </source>
</evidence>